<dbReference type="GO" id="GO:0005524">
    <property type="term" value="F:ATP binding"/>
    <property type="evidence" value="ECO:0007669"/>
    <property type="project" value="InterPro"/>
</dbReference>
<dbReference type="OrthoDB" id="5490584at2"/>
<proteinExistence type="predicted"/>
<dbReference type="STRING" id="469383.Cwoe_4670"/>
<dbReference type="SUPFAM" id="SSF52540">
    <property type="entry name" value="P-loop containing nucleoside triphosphate hydrolases"/>
    <property type="match status" value="1"/>
</dbReference>
<dbReference type="PANTHER" id="PTHR10803:SF26">
    <property type="entry name" value="ANION TRANSPORTER ATPASE-RELATED"/>
    <property type="match status" value="1"/>
</dbReference>
<keyword evidence="3" id="KW-1185">Reference proteome</keyword>
<dbReference type="InterPro" id="IPR027417">
    <property type="entry name" value="P-loop_NTPase"/>
</dbReference>
<dbReference type="PANTHER" id="PTHR10803">
    <property type="entry name" value="ARSENICAL PUMP-DRIVING ATPASE ARSENITE-TRANSLOCATING ATPASE"/>
    <property type="match status" value="1"/>
</dbReference>
<dbReference type="eggNOG" id="COG0003">
    <property type="taxonomic scope" value="Bacteria"/>
</dbReference>
<accession>D3F9Y8</accession>
<reference evidence="3" key="2">
    <citation type="submission" date="2010-01" db="EMBL/GenBank/DDBJ databases">
        <title>The complete genome of Conexibacter woesei DSM 14684.</title>
        <authorList>
            <consortium name="US DOE Joint Genome Institute (JGI-PGF)"/>
            <person name="Lucas S."/>
            <person name="Copeland A."/>
            <person name="Lapidus A."/>
            <person name="Glavina del Rio T."/>
            <person name="Dalin E."/>
            <person name="Tice H."/>
            <person name="Bruce D."/>
            <person name="Goodwin L."/>
            <person name="Pitluck S."/>
            <person name="Kyrpides N."/>
            <person name="Mavromatis K."/>
            <person name="Ivanova N."/>
            <person name="Mikhailova N."/>
            <person name="Chertkov O."/>
            <person name="Brettin T."/>
            <person name="Detter J.C."/>
            <person name="Han C."/>
            <person name="Larimer F."/>
            <person name="Land M."/>
            <person name="Hauser L."/>
            <person name="Markowitz V."/>
            <person name="Cheng J.-F."/>
            <person name="Hugenholtz P."/>
            <person name="Woyke T."/>
            <person name="Wu D."/>
            <person name="Pukall R."/>
            <person name="Steenblock K."/>
            <person name="Schneider S."/>
            <person name="Klenk H.-P."/>
            <person name="Eisen J.A."/>
        </authorList>
    </citation>
    <scope>NUCLEOTIDE SEQUENCE [LARGE SCALE GENOMIC DNA]</scope>
    <source>
        <strain evidence="3">DSM 14684 / CIP 108061 / JCM 11494 / NBRC 100937 / ID131577</strain>
    </source>
</reference>
<protein>
    <submittedName>
        <fullName evidence="2">Anion-transporting ATPase</fullName>
    </submittedName>
</protein>
<evidence type="ECO:0000313" key="2">
    <source>
        <dbReference type="EMBL" id="ADB53083.1"/>
    </source>
</evidence>
<sequence>MTGVAALLDGTRVCICGGSGGVGKTTTSAAIATGMAARGLKVCVVTIDPAQRLANALGLDALGNEPHRVEPAAFAAAGLPLDGELWALQLDAKRTFDDLIERLAPDDRTREEILANRIYRELSGAVAGSQEFTAIAKLHDLAASGEFDLLVLDTPPSRNALDFLDAPDRLTQFFEGRALQALLRPSGVGMKLLGRGTGVALSVLKRITGVDLLTDLSTFFRLLGGLLEGFRARAAQVDALLHDPATRFLLVTSPEREPIDEAIYFHRKLKSARMGFGGAIVNRVHDDHLGEQDGGDLAARLVAEAGISGALARRVADCFADEHALAVRDRENVAHLAERLGAGVPLLLVPHLDEDVHDAGGLVRIHRFLFDVDAGAGAGAGAAQEPRR</sequence>
<dbReference type="AlphaFoldDB" id="D3F9Y8"/>
<dbReference type="HOGENOM" id="CLU_044079_0_0_11"/>
<organism evidence="2 3">
    <name type="scientific">Conexibacter woesei (strain DSM 14684 / CCUG 47730 / CIP 108061 / JCM 11494 / NBRC 100937 / ID131577)</name>
    <dbReference type="NCBI Taxonomy" id="469383"/>
    <lineage>
        <taxon>Bacteria</taxon>
        <taxon>Bacillati</taxon>
        <taxon>Actinomycetota</taxon>
        <taxon>Thermoleophilia</taxon>
        <taxon>Solirubrobacterales</taxon>
        <taxon>Conexibacteraceae</taxon>
        <taxon>Conexibacter</taxon>
    </lineage>
</organism>
<dbReference type="InterPro" id="IPR016300">
    <property type="entry name" value="ATPase_ArsA/GET3"/>
</dbReference>
<dbReference type="Gene3D" id="3.40.50.300">
    <property type="entry name" value="P-loop containing nucleotide triphosphate hydrolases"/>
    <property type="match status" value="1"/>
</dbReference>
<evidence type="ECO:0000313" key="3">
    <source>
        <dbReference type="Proteomes" id="UP000008229"/>
    </source>
</evidence>
<gene>
    <name evidence="2" type="ordered locus">Cwoe_4670</name>
</gene>
<feature type="domain" description="ArsA/GET3 Anion-transporting ATPase-like" evidence="1">
    <location>
        <begin position="11"/>
        <end position="293"/>
    </location>
</feature>
<dbReference type="Proteomes" id="UP000008229">
    <property type="component" value="Chromosome"/>
</dbReference>
<dbReference type="CDD" id="cd02035">
    <property type="entry name" value="ArsA"/>
    <property type="match status" value="1"/>
</dbReference>
<name>D3F9Y8_CONWI</name>
<dbReference type="Pfam" id="PF02374">
    <property type="entry name" value="ArsA_ATPase"/>
    <property type="match status" value="1"/>
</dbReference>
<evidence type="ECO:0000259" key="1">
    <source>
        <dbReference type="Pfam" id="PF02374"/>
    </source>
</evidence>
<dbReference type="GO" id="GO:0016887">
    <property type="term" value="F:ATP hydrolysis activity"/>
    <property type="evidence" value="ECO:0007669"/>
    <property type="project" value="InterPro"/>
</dbReference>
<reference evidence="2 3" key="1">
    <citation type="journal article" date="2010" name="Stand. Genomic Sci.">
        <title>Complete genome sequence of Conexibacter woesei type strain (ID131577).</title>
        <authorList>
            <person name="Pukall R."/>
            <person name="Lapidus A."/>
            <person name="Glavina Del Rio T."/>
            <person name="Copeland A."/>
            <person name="Tice H."/>
            <person name="Cheng J.-F."/>
            <person name="Lucas S."/>
            <person name="Chen F."/>
            <person name="Nolan M."/>
            <person name="Bruce D."/>
            <person name="Goodwin L."/>
            <person name="Pitluck S."/>
            <person name="Mavromatis K."/>
            <person name="Ivanova N."/>
            <person name="Ovchinnikova G."/>
            <person name="Pati A."/>
            <person name="Chen A."/>
            <person name="Palaniappan K."/>
            <person name="Land M."/>
            <person name="Hauser L."/>
            <person name="Chang Y.-J."/>
            <person name="Jeffries C.D."/>
            <person name="Chain P."/>
            <person name="Meincke L."/>
            <person name="Sims D."/>
            <person name="Brettin T."/>
            <person name="Detter J.C."/>
            <person name="Rohde M."/>
            <person name="Goeker M."/>
            <person name="Bristow J."/>
            <person name="Eisen J.A."/>
            <person name="Markowitz V."/>
            <person name="Kyrpides N.C."/>
            <person name="Klenk H.-P."/>
            <person name="Hugenholtz P."/>
        </authorList>
    </citation>
    <scope>NUCLEOTIDE SEQUENCE [LARGE SCALE GENOMIC DNA]</scope>
    <source>
        <strain evidence="3">DSM 14684 / CIP 108061 / JCM 11494 / NBRC 100937 / ID131577</strain>
    </source>
</reference>
<dbReference type="InterPro" id="IPR025723">
    <property type="entry name" value="ArsA/GET3_ATPase-like"/>
</dbReference>
<dbReference type="KEGG" id="cwo:Cwoe_4670"/>
<dbReference type="EMBL" id="CP001854">
    <property type="protein sequence ID" value="ADB53083.1"/>
    <property type="molecule type" value="Genomic_DNA"/>
</dbReference>
<dbReference type="RefSeq" id="WP_012936134.1">
    <property type="nucleotide sequence ID" value="NC_013739.1"/>
</dbReference>